<evidence type="ECO:0000313" key="4">
    <source>
        <dbReference type="EMBL" id="MBI4725607.1"/>
    </source>
</evidence>
<accession>A0A933I955</accession>
<name>A0A933I955_UNCT6</name>
<evidence type="ECO:0000259" key="3">
    <source>
        <dbReference type="Pfam" id="PF22746"/>
    </source>
</evidence>
<evidence type="ECO:0000256" key="1">
    <source>
        <dbReference type="SAM" id="Phobius"/>
    </source>
</evidence>
<evidence type="ECO:0000259" key="2">
    <source>
        <dbReference type="Pfam" id="PF18917"/>
    </source>
</evidence>
<keyword evidence="1" id="KW-0812">Transmembrane</keyword>
<dbReference type="AlphaFoldDB" id="A0A933I955"/>
<keyword evidence="1" id="KW-1133">Transmembrane helix</keyword>
<feature type="domain" description="LiaI-LiaF-like transmembrane region" evidence="2">
    <location>
        <begin position="12"/>
        <end position="53"/>
    </location>
</feature>
<dbReference type="InterPro" id="IPR053959">
    <property type="entry name" value="YvlB/LiaX_N"/>
</dbReference>
<evidence type="ECO:0008006" key="6">
    <source>
        <dbReference type="Google" id="ProtNLM"/>
    </source>
</evidence>
<proteinExistence type="predicted"/>
<comment type="caution">
    <text evidence="4">The sequence shown here is derived from an EMBL/GenBank/DDBJ whole genome shotgun (WGS) entry which is preliminary data.</text>
</comment>
<evidence type="ECO:0000313" key="5">
    <source>
        <dbReference type="Proteomes" id="UP000736328"/>
    </source>
</evidence>
<dbReference type="EMBL" id="JACQXR010000001">
    <property type="protein sequence ID" value="MBI4725607.1"/>
    <property type="molecule type" value="Genomic_DNA"/>
</dbReference>
<protein>
    <recommendedName>
        <fullName evidence="6">DUF5668 domain-containing protein</fullName>
    </recommendedName>
</protein>
<sequence length="104" mass="12093">MFFYYQNRPRKILWALFWIALGSLLLLSNYGVYSFHFSFSRDWPILIIAWGVMKVIDSFAWRKPKTNGSALESEGDKQSREQILKAVESGQMSAEEAAQRLKNL</sequence>
<feature type="transmembrane region" description="Helical" evidence="1">
    <location>
        <begin position="12"/>
        <end position="31"/>
    </location>
</feature>
<gene>
    <name evidence="4" type="ORF">HY768_00005</name>
</gene>
<dbReference type="Proteomes" id="UP000736328">
    <property type="component" value="Unassembled WGS sequence"/>
</dbReference>
<dbReference type="InterPro" id="IPR043726">
    <property type="entry name" value="LiaI-LiaF-like_TM1"/>
</dbReference>
<reference evidence="4" key="1">
    <citation type="submission" date="2020-07" db="EMBL/GenBank/DDBJ databases">
        <title>Huge and variable diversity of episymbiotic CPR bacteria and DPANN archaea in groundwater ecosystems.</title>
        <authorList>
            <person name="He C.Y."/>
            <person name="Keren R."/>
            <person name="Whittaker M."/>
            <person name="Farag I.F."/>
            <person name="Doudna J."/>
            <person name="Cate J.H.D."/>
            <person name="Banfield J.F."/>
        </authorList>
    </citation>
    <scope>NUCLEOTIDE SEQUENCE</scope>
    <source>
        <strain evidence="4">NC_groundwater_1520_Pr4_B-0.1um_53_5</strain>
    </source>
</reference>
<organism evidence="4 5">
    <name type="scientific">candidate division TA06 bacterium</name>
    <dbReference type="NCBI Taxonomy" id="2250710"/>
    <lineage>
        <taxon>Bacteria</taxon>
        <taxon>Bacteria division TA06</taxon>
    </lineage>
</organism>
<dbReference type="Pfam" id="PF18917">
    <property type="entry name" value="LiaI-LiaF-like_TM1"/>
    <property type="match status" value="1"/>
</dbReference>
<feature type="domain" description="YvlB/LiaX N-terminal" evidence="3">
    <location>
        <begin position="80"/>
        <end position="104"/>
    </location>
</feature>
<keyword evidence="1" id="KW-0472">Membrane</keyword>
<feature type="transmembrane region" description="Helical" evidence="1">
    <location>
        <begin position="43"/>
        <end position="61"/>
    </location>
</feature>
<dbReference type="Pfam" id="PF22746">
    <property type="entry name" value="SHOCT-like_DUF2089-C"/>
    <property type="match status" value="1"/>
</dbReference>